<keyword evidence="5" id="KW-0067">ATP-binding</keyword>
<keyword evidence="2" id="KW-0547">Nucleotide-binding</keyword>
<comment type="catalytic activity">
    <reaction evidence="6">
        <text>ATP + H2O = ADP + phosphate + H(+)</text>
        <dbReference type="Rhea" id="RHEA:13065"/>
        <dbReference type="ChEBI" id="CHEBI:15377"/>
        <dbReference type="ChEBI" id="CHEBI:15378"/>
        <dbReference type="ChEBI" id="CHEBI:30616"/>
        <dbReference type="ChEBI" id="CHEBI:43474"/>
        <dbReference type="ChEBI" id="CHEBI:456216"/>
        <dbReference type="EC" id="3.6.4.12"/>
    </reaction>
    <physiologicalReaction direction="left-to-right" evidence="6">
        <dbReference type="Rhea" id="RHEA:13066"/>
    </physiologicalReaction>
</comment>
<organism evidence="9 10">
    <name type="scientific">Plasmodium chabaudi adami</name>
    <dbReference type="NCBI Taxonomy" id="5826"/>
    <lineage>
        <taxon>Eukaryota</taxon>
        <taxon>Sar</taxon>
        <taxon>Alveolata</taxon>
        <taxon>Apicomplexa</taxon>
        <taxon>Aconoidasida</taxon>
        <taxon>Haemosporida</taxon>
        <taxon>Plasmodiidae</taxon>
        <taxon>Plasmodium</taxon>
        <taxon>Plasmodium (Vinckeia)</taxon>
    </lineage>
</organism>
<dbReference type="Gene3D" id="3.40.50.300">
    <property type="entry name" value="P-loop containing nucleotide triphosphate hydrolases"/>
    <property type="match status" value="2"/>
</dbReference>
<evidence type="ECO:0000259" key="8">
    <source>
        <dbReference type="SMART" id="SM00487"/>
    </source>
</evidence>
<evidence type="ECO:0000256" key="3">
    <source>
        <dbReference type="ARBA" id="ARBA00022801"/>
    </source>
</evidence>
<dbReference type="GO" id="GO:0043139">
    <property type="term" value="F:5'-3' DNA helicase activity"/>
    <property type="evidence" value="ECO:0007669"/>
    <property type="project" value="TreeGrafter"/>
</dbReference>
<dbReference type="CDD" id="cd18808">
    <property type="entry name" value="SF1_C_Upf1"/>
    <property type="match status" value="1"/>
</dbReference>
<feature type="compositionally biased region" description="Low complexity" evidence="7">
    <location>
        <begin position="314"/>
        <end position="326"/>
    </location>
</feature>
<evidence type="ECO:0000256" key="4">
    <source>
        <dbReference type="ARBA" id="ARBA00022806"/>
    </source>
</evidence>
<dbReference type="PANTHER" id="PTHR43788:SF16">
    <property type="entry name" value="HELICASE WITH ZINC FINGER 2"/>
    <property type="match status" value="1"/>
</dbReference>
<feature type="region of interest" description="Disordered" evidence="7">
    <location>
        <begin position="266"/>
        <end position="328"/>
    </location>
</feature>
<comment type="similarity">
    <text evidence="1">Belongs to the DNA2/NAM7 helicase family.</text>
</comment>
<dbReference type="InterPro" id="IPR047187">
    <property type="entry name" value="SF1_C_Upf1"/>
</dbReference>
<dbReference type="InterPro" id="IPR041679">
    <property type="entry name" value="DNA2/NAM7-like_C"/>
</dbReference>
<reference evidence="9 10" key="1">
    <citation type="submission" date="2016-08" db="EMBL/GenBank/DDBJ databases">
        <authorList>
            <consortium name="Pathogen Informatics"/>
        </authorList>
    </citation>
    <scope>NUCLEOTIDE SEQUENCE [LARGE SCALE GENOMIC DNA]</scope>
    <source>
        <strain evidence="9 10">DS</strain>
    </source>
</reference>
<keyword evidence="3" id="KW-0378">Hydrolase</keyword>
<evidence type="ECO:0000256" key="6">
    <source>
        <dbReference type="ARBA" id="ARBA00048432"/>
    </source>
</evidence>
<feature type="domain" description="Helicase ATP-binding" evidence="8">
    <location>
        <begin position="1555"/>
        <end position="1775"/>
    </location>
</feature>
<proteinExistence type="inferred from homology"/>
<feature type="compositionally biased region" description="Basic and acidic residues" evidence="7">
    <location>
        <begin position="304"/>
        <end position="313"/>
    </location>
</feature>
<protein>
    <submittedName>
        <fullName evidence="9">Erythrocyte membrane-associated antigen, putative</fullName>
    </submittedName>
</protein>
<dbReference type="GO" id="GO:0005524">
    <property type="term" value="F:ATP binding"/>
    <property type="evidence" value="ECO:0007669"/>
    <property type="project" value="UniProtKB-KW"/>
</dbReference>
<dbReference type="InterPro" id="IPR041677">
    <property type="entry name" value="DNA2/NAM7_AAA_11"/>
</dbReference>
<dbReference type="FunFam" id="3.40.50.300:FF:000326">
    <property type="entry name" value="P-loop containing nucleoside triphosphate hydrolase"/>
    <property type="match status" value="1"/>
</dbReference>
<dbReference type="Proteomes" id="UP000507536">
    <property type="component" value="Chromosome 8"/>
</dbReference>
<dbReference type="InterPro" id="IPR027417">
    <property type="entry name" value="P-loop_NTPase"/>
</dbReference>
<gene>
    <name evidence="9" type="ORF">PCHDS_000146800</name>
</gene>
<name>A0A1C6Y9G4_PLACE</name>
<evidence type="ECO:0000256" key="2">
    <source>
        <dbReference type="ARBA" id="ARBA00022741"/>
    </source>
</evidence>
<sequence>MILKKSKKISLASQYMYIFSLINVLQTESIIVKQSNSPIHSLIPFSCSTHKKNHRLILNNISSNKKNYNAFINISLKKYKMSKKVSNSINMNTNNDNENIINDNILSFNKSNSDVKGYNRNYKNNSRYSLFNKHYNNPNNSGNNINNYMNSNIHINKNKSKLSNSYLSSNNNNKYQNNNHNYSNNYNGYFNRDSKNNNNDSSHLLNEAKINTSAKFVNSNIKDNTNFNTNNDSTSHINDHNVIQKNVNTNSYNKENSLIKNPKEKIDYNNSNVSTNSGITTNNKYPVNSNYQDNSIKNGHYKNHSNEKRKENEPMNNNNNHHSNMKGNERYNYFHDNYQNNMKYNMKSAFSSGKKSISTYSNNQYSKNIGHTNYMQKNFKREVSDDITSINTNDINKVEDLNMNSIDKANNMLTTKDTCNTNIVNNNSDDVNMSGNYNIENNNTNVNTHKINNIIKNKEIKRNENFDKFQHESSQNTYGNSNNMRNSINNQSMHNRNINKIPSYNYNDANNNTGNMMNVNMTHGQNESRMSMMANHSNHGNSKMLNENEKGANMIMNKTVRTISYDNKNNNYNNDINKINNYDNFSNSTNINNLGGINKLDNSLDAENINIHTSGSNSTSTLNLDSDASIYFDFSDFVNYMYKDENILTLFYIRKNYLKAESKEEFVNENDKIKCSIIWSFANNEKITVFGIHSTKKLSKKVCVKKILLKLKNISLLELDQMSKWMINSLNVILKVESKNVENTFNNNTYCTNIKWKVNNKIYQSIGTHAHEKVAEIIAIQKLYMTLYDNKDQLIKEAECSKIPDDKKMGKIHSNSNKMYENAMFGKIMNNSNNKSYDESNMNKFGGNKFEYSKGQGGSKSFGDNQSVYNAGGNIQNLNNYDDLYINNDNNNINNGTTNNFPNSQSSDNQLMQTLTTNMYNRNMSNNIDMSNMPTNANNNNMNFQNWNNNSQNTNDNSSNHNNVGDDNVNEVNSEVPLPPGISDPSELIVYGLTKQDASSIQMLRNNIASRYKIHQTETFEQVYNIYKCTLEWEWKNGKISCKAKSSGYGSTKSLAKCEAAYDMLVKNNLIEYVSATDRKNAQYIRDLISKDLTKALNLAIQFIMQYSSNAWSIFVVYLLRELLIDGNYDHINRLLNTLVEVSKEGRIESEKINNLTNNANWGNSNNNNAFGGRNSNSINNNNISNNEMNFNPAGMNNNGAYANADMGKGSYENNSCEEQYIDSSSNLFFCNPYIKNQSDNSNYVHKLVSIDLWEKLIDECVIVLNDKLCFHCISLLREVELDYSIFISKCAHDYYKKYRIMLALELQANLAQSIQEKRDFEYLHENKSLLLKMKSVTMPILSFTCTLTNEEKEWMKSTQMREDDIVILKPYDVLLKDEDAWSNSLIGSITSTKSDNTVYNINVRIFSAENTKKGNIKYTKYKLYLLLNIVTHERMLQALRSITFISSVPTQYQSPYVFTPEIRFLILHTYNKHAKYIAQTGKMNEEIADDEKIKMNLQNNDPSKNSQEDILKDYSREAKNPYEDLLNEALNKQIGNMYLEDVDQYLVESINLPTNLPLNDSQKLACLSALTRRLTLVQGPPGTGKTHVACAIIDSWHRQNSNKKILAVADSNVAANNLVEGLKKRNIQAVRVGAGSDSDFHEEAIMEFHRYKDLLKLRKNNMQKEAKVMKALLFLEAVKKYNVVIATCVGSGHEIFDNEKFERVIIDECAQSIEPSNLIPLGHYCTNLVLIGDHKQLPPTIISPDAIKLGLDKSLLERFVMAKIAPIHLLSTQRRMHLSICTFPNFHFYDNKLKTANVTEENRPIIKGFLWPNPKCRLVFIDVSLGKPGSKFENAYGTSKFNLYEIEPLIAVLKSIVNEGCVSVDEIGILTAYDAQKIKLKKAVQEAFPYEAAHRIEIDSIDGFQGKEKDLILFSAVRSNANNELGFLRDARRLNVMLTRAKRGVIIFGDQFTLANDPANWLPWLKWISSKRAIVHITKLNEHLDSADYSLLDKLNKINKSVNLKNVNVSDNYYFYGDDTGFSNDYDPKYVQNTDNAINSDLNNNQVEEEKVEEIVENWEDLL</sequence>
<evidence type="ECO:0000313" key="10">
    <source>
        <dbReference type="Proteomes" id="UP000507536"/>
    </source>
</evidence>
<evidence type="ECO:0000256" key="7">
    <source>
        <dbReference type="SAM" id="MobiDB-lite"/>
    </source>
</evidence>
<dbReference type="PANTHER" id="PTHR43788">
    <property type="entry name" value="DNA2/NAM7 HELICASE FAMILY MEMBER"/>
    <property type="match status" value="1"/>
</dbReference>
<accession>A0A1C6Y9G4</accession>
<evidence type="ECO:0000256" key="5">
    <source>
        <dbReference type="ARBA" id="ARBA00022840"/>
    </source>
</evidence>
<feature type="compositionally biased region" description="Low complexity" evidence="7">
    <location>
        <begin position="170"/>
        <end position="187"/>
    </location>
</feature>
<dbReference type="InterPro" id="IPR014001">
    <property type="entry name" value="Helicase_ATP-bd"/>
</dbReference>
<feature type="compositionally biased region" description="Low complexity" evidence="7">
    <location>
        <begin position="936"/>
        <end position="968"/>
    </location>
</feature>
<evidence type="ECO:0000313" key="9">
    <source>
        <dbReference type="EMBL" id="SCM19913.1"/>
    </source>
</evidence>
<dbReference type="GO" id="GO:0016787">
    <property type="term" value="F:hydrolase activity"/>
    <property type="evidence" value="ECO:0007669"/>
    <property type="project" value="UniProtKB-KW"/>
</dbReference>
<dbReference type="GO" id="GO:0005694">
    <property type="term" value="C:chromosome"/>
    <property type="evidence" value="ECO:0007669"/>
    <property type="project" value="UniProtKB-ARBA"/>
</dbReference>
<dbReference type="SMART" id="SM00487">
    <property type="entry name" value="DEXDc"/>
    <property type="match status" value="1"/>
</dbReference>
<keyword evidence="4" id="KW-0347">Helicase</keyword>
<dbReference type="Pfam" id="PF13087">
    <property type="entry name" value="AAA_12"/>
    <property type="match status" value="1"/>
</dbReference>
<feature type="compositionally biased region" description="Polar residues" evidence="7">
    <location>
        <begin position="268"/>
        <end position="297"/>
    </location>
</feature>
<dbReference type="FunFam" id="3.40.50.300:FF:001247">
    <property type="entry name" value="Erythrocyte membrane-associated antigen"/>
    <property type="match status" value="1"/>
</dbReference>
<dbReference type="Pfam" id="PF13086">
    <property type="entry name" value="AAA_11"/>
    <property type="match status" value="2"/>
</dbReference>
<dbReference type="EMBL" id="LT608188">
    <property type="protein sequence ID" value="SCM19913.1"/>
    <property type="molecule type" value="Genomic_DNA"/>
</dbReference>
<feature type="region of interest" description="Disordered" evidence="7">
    <location>
        <begin position="935"/>
        <end position="968"/>
    </location>
</feature>
<dbReference type="InterPro" id="IPR050534">
    <property type="entry name" value="Coronavir_polyprotein_1ab"/>
</dbReference>
<dbReference type="SUPFAM" id="SSF52540">
    <property type="entry name" value="P-loop containing nucleoside triphosphate hydrolases"/>
    <property type="match status" value="1"/>
</dbReference>
<evidence type="ECO:0000256" key="1">
    <source>
        <dbReference type="ARBA" id="ARBA00007913"/>
    </source>
</evidence>
<feature type="region of interest" description="Disordered" evidence="7">
    <location>
        <begin position="170"/>
        <end position="200"/>
    </location>
</feature>